<evidence type="ECO:0000313" key="1">
    <source>
        <dbReference type="EMBL" id="TDL81225.1"/>
    </source>
</evidence>
<dbReference type="OrthoDB" id="9769308at2"/>
<protein>
    <submittedName>
        <fullName evidence="1">Uncharacterized protein</fullName>
    </submittedName>
</protein>
<proteinExistence type="predicted"/>
<dbReference type="RefSeq" id="WP_133396168.1">
    <property type="nucleotide sequence ID" value="NZ_SNAA01000005.1"/>
</dbReference>
<comment type="caution">
    <text evidence="1">The sequence shown here is derived from an EMBL/GenBank/DDBJ whole genome shotgun (WGS) entry which is preliminary data.</text>
</comment>
<sequence length="404" mass="43417">MRDIIILKSDRSGNPVYTFDDNGFDTDIRLPGPGSWDELGDLILETPAGALFYDDNFSGDLYFVDAKGKTISLADPAGYPAFTFLIDGKPAILTVNFFSKEFTYQVIDERTGKLSDEMTLQSGTGSGKAYWTNFGSIDGVLHWQEFDDGNIYALGDGGQVVTYTPGSGGASGLNIDFDGGAQVGDFIYAIGEDSFGNSDIVQFDPATGRYDTVFDFTSNFGSPIETAGIIAFDNGFQILVRPDATAGNLNKVYYFFNDAQNIQSATGFEGRDQGGYGMEFEAVFGNRSFFRMTDFTYDNADPMDSGLMMLSSSGVDEYVYGADKLEISDDGESALMGSSLADGALVRGQSDKAPLFLVGNEGQLTAIEIDDLGSKSLGIADIEAVTGGWVVMQEIAPETTNPLN</sequence>
<dbReference type="Proteomes" id="UP000295701">
    <property type="component" value="Unassembled WGS sequence"/>
</dbReference>
<name>A0A4R6ADP5_9RHOB</name>
<dbReference type="EMBL" id="SNAA01000005">
    <property type="protein sequence ID" value="TDL81225.1"/>
    <property type="molecule type" value="Genomic_DNA"/>
</dbReference>
<reference evidence="1 2" key="1">
    <citation type="submission" date="2019-03" db="EMBL/GenBank/DDBJ databases">
        <title>Primorskyibacter sp. SS33 isolated from sediments.</title>
        <authorList>
            <person name="Xunke S."/>
        </authorList>
    </citation>
    <scope>NUCLEOTIDE SEQUENCE [LARGE SCALE GENOMIC DNA]</scope>
    <source>
        <strain evidence="1 2">SS33</strain>
    </source>
</reference>
<gene>
    <name evidence="1" type="ORF">E2L08_06000</name>
</gene>
<accession>A0A4R6ADP5</accession>
<keyword evidence="2" id="KW-1185">Reference proteome</keyword>
<dbReference type="AlphaFoldDB" id="A0A4R6ADP5"/>
<evidence type="ECO:0000313" key="2">
    <source>
        <dbReference type="Proteomes" id="UP000295701"/>
    </source>
</evidence>
<organism evidence="1 2">
    <name type="scientific">Palleronia sediminis</name>
    <dbReference type="NCBI Taxonomy" id="2547833"/>
    <lineage>
        <taxon>Bacteria</taxon>
        <taxon>Pseudomonadati</taxon>
        <taxon>Pseudomonadota</taxon>
        <taxon>Alphaproteobacteria</taxon>
        <taxon>Rhodobacterales</taxon>
        <taxon>Roseobacteraceae</taxon>
        <taxon>Palleronia</taxon>
    </lineage>
</organism>
<dbReference type="SUPFAM" id="SSF63829">
    <property type="entry name" value="Calcium-dependent phosphotriesterase"/>
    <property type="match status" value="1"/>
</dbReference>